<comment type="caution">
    <text evidence="4">The sequence shown here is derived from an EMBL/GenBank/DDBJ whole genome shotgun (WGS) entry which is preliminary data.</text>
</comment>
<reference evidence="4 5" key="1">
    <citation type="submission" date="2018-10" db="EMBL/GenBank/DDBJ databases">
        <title>Draft Genome Sequence of Anaerotignum sp. KCTC 15736.</title>
        <authorList>
            <person name="Choi S.H."/>
            <person name="Kim J.S."/>
            <person name="Kang S.W."/>
            <person name="Lee J.S."/>
            <person name="Park S.H."/>
        </authorList>
    </citation>
    <scope>NUCLEOTIDE SEQUENCE [LARGE SCALE GENOMIC DNA]</scope>
    <source>
        <strain evidence="4 5">KCTC 15736</strain>
    </source>
</reference>
<dbReference type="GO" id="GO:0030288">
    <property type="term" value="C:outer membrane-bounded periplasmic space"/>
    <property type="evidence" value="ECO:0007669"/>
    <property type="project" value="TreeGrafter"/>
</dbReference>
<proteinExistence type="predicted"/>
<dbReference type="InterPro" id="IPR002508">
    <property type="entry name" value="MurNAc-LAA_cat"/>
</dbReference>
<dbReference type="Proteomes" id="UP000287361">
    <property type="component" value="Unassembled WGS sequence"/>
</dbReference>
<evidence type="ECO:0000313" key="5">
    <source>
        <dbReference type="Proteomes" id="UP000287361"/>
    </source>
</evidence>
<evidence type="ECO:0000256" key="2">
    <source>
        <dbReference type="SAM" id="Phobius"/>
    </source>
</evidence>
<keyword evidence="2" id="KW-0472">Membrane</keyword>
<dbReference type="Pfam" id="PF01520">
    <property type="entry name" value="Amidase_3"/>
    <property type="match status" value="1"/>
</dbReference>
<dbReference type="EMBL" id="BHVZ01000001">
    <property type="protein sequence ID" value="GCB29056.1"/>
    <property type="molecule type" value="Genomic_DNA"/>
</dbReference>
<keyword evidence="5" id="KW-1185">Reference proteome</keyword>
<dbReference type="InterPro" id="IPR050695">
    <property type="entry name" value="N-acetylmuramoyl_amidase_3"/>
</dbReference>
<dbReference type="AlphaFoldDB" id="A0A401LBX2"/>
<feature type="transmembrane region" description="Helical" evidence="2">
    <location>
        <begin position="24"/>
        <end position="46"/>
    </location>
</feature>
<dbReference type="SMART" id="SM00646">
    <property type="entry name" value="Ami_3"/>
    <property type="match status" value="1"/>
</dbReference>
<sequence length="262" mass="29029">MKGKNWREYEPPKRRRRRRRKGGLLRKLRFAVVLFLVGYVGFLVYYNFGKPYTVALDAGHGGADVGAEGVIQEVALTEQTVAALQTLLEEDGRFRVVLSRKAGEGATVTERNHKFRRRHPDLMLSVHGNASDSSSANGFECYPSPPGYENHEESLAFAACLAQEMQNIGANLRGTGIAGVRYGYYDENGNKLLRDSSDTTVYSYDTFGMLKNMSCPAVLAEQCFITNTSDVESFGTEEGCKHAAEAYYRAICGYLESADSRG</sequence>
<feature type="domain" description="MurNAc-LAA" evidence="3">
    <location>
        <begin position="112"/>
        <end position="252"/>
    </location>
</feature>
<dbReference type="Gene3D" id="3.40.630.40">
    <property type="entry name" value="Zn-dependent exopeptidases"/>
    <property type="match status" value="1"/>
</dbReference>
<dbReference type="PANTHER" id="PTHR30404:SF0">
    <property type="entry name" value="N-ACETYLMURAMOYL-L-ALANINE AMIDASE AMIC"/>
    <property type="match status" value="1"/>
</dbReference>
<dbReference type="PANTHER" id="PTHR30404">
    <property type="entry name" value="N-ACETYLMURAMOYL-L-ALANINE AMIDASE"/>
    <property type="match status" value="1"/>
</dbReference>
<keyword evidence="2" id="KW-0812">Transmembrane</keyword>
<dbReference type="OrthoDB" id="9812065at2"/>
<keyword evidence="2" id="KW-1133">Transmembrane helix</keyword>
<dbReference type="GO" id="GO:0008745">
    <property type="term" value="F:N-acetylmuramoyl-L-alanine amidase activity"/>
    <property type="evidence" value="ECO:0007669"/>
    <property type="project" value="InterPro"/>
</dbReference>
<evidence type="ECO:0000259" key="3">
    <source>
        <dbReference type="SMART" id="SM00646"/>
    </source>
</evidence>
<name>A0A401LBX2_9FIRM</name>
<dbReference type="GO" id="GO:0009253">
    <property type="term" value="P:peptidoglycan catabolic process"/>
    <property type="evidence" value="ECO:0007669"/>
    <property type="project" value="InterPro"/>
</dbReference>
<gene>
    <name evidence="4" type="ORF">KGMB03357_07170</name>
</gene>
<dbReference type="CDD" id="cd02696">
    <property type="entry name" value="MurNAc-LAA"/>
    <property type="match status" value="1"/>
</dbReference>
<keyword evidence="1" id="KW-0378">Hydrolase</keyword>
<accession>A0A401LBX2</accession>
<organism evidence="4 5">
    <name type="scientific">Anaerotignum faecicola</name>
    <dbReference type="NCBI Taxonomy" id="2358141"/>
    <lineage>
        <taxon>Bacteria</taxon>
        <taxon>Bacillati</taxon>
        <taxon>Bacillota</taxon>
        <taxon>Clostridia</taxon>
        <taxon>Lachnospirales</taxon>
        <taxon>Anaerotignaceae</taxon>
        <taxon>Anaerotignum</taxon>
    </lineage>
</organism>
<evidence type="ECO:0000313" key="4">
    <source>
        <dbReference type="EMBL" id="GCB29056.1"/>
    </source>
</evidence>
<dbReference type="SUPFAM" id="SSF53187">
    <property type="entry name" value="Zn-dependent exopeptidases"/>
    <property type="match status" value="1"/>
</dbReference>
<evidence type="ECO:0000256" key="1">
    <source>
        <dbReference type="ARBA" id="ARBA00022801"/>
    </source>
</evidence>
<protein>
    <recommendedName>
        <fullName evidence="3">MurNAc-LAA domain-containing protein</fullName>
    </recommendedName>
</protein>